<feature type="compositionally biased region" description="Low complexity" evidence="1">
    <location>
        <begin position="237"/>
        <end position="249"/>
    </location>
</feature>
<name>A0AAE0WYD4_9PEZI</name>
<evidence type="ECO:0000313" key="2">
    <source>
        <dbReference type="EMBL" id="KAK3680600.1"/>
    </source>
</evidence>
<feature type="region of interest" description="Disordered" evidence="1">
    <location>
        <begin position="464"/>
        <end position="509"/>
    </location>
</feature>
<dbReference type="EMBL" id="JAULSO010000019">
    <property type="protein sequence ID" value="KAK3680600.1"/>
    <property type="molecule type" value="Genomic_DNA"/>
</dbReference>
<feature type="compositionally biased region" description="Acidic residues" evidence="1">
    <location>
        <begin position="25"/>
        <end position="38"/>
    </location>
</feature>
<feature type="region of interest" description="Disordered" evidence="1">
    <location>
        <begin position="1"/>
        <end position="277"/>
    </location>
</feature>
<keyword evidence="3" id="KW-1185">Reference proteome</keyword>
<proteinExistence type="predicted"/>
<feature type="region of interest" description="Disordered" evidence="1">
    <location>
        <begin position="540"/>
        <end position="629"/>
    </location>
</feature>
<feature type="compositionally biased region" description="Low complexity" evidence="1">
    <location>
        <begin position="161"/>
        <end position="173"/>
    </location>
</feature>
<feature type="compositionally biased region" description="Basic and acidic residues" evidence="1">
    <location>
        <begin position="258"/>
        <end position="277"/>
    </location>
</feature>
<feature type="compositionally biased region" description="Basic and acidic residues" evidence="1">
    <location>
        <begin position="568"/>
        <end position="578"/>
    </location>
</feature>
<comment type="caution">
    <text evidence="2">The sequence shown here is derived from an EMBL/GenBank/DDBJ whole genome shotgun (WGS) entry which is preliminary data.</text>
</comment>
<feature type="compositionally biased region" description="Basic and acidic residues" evidence="1">
    <location>
        <begin position="379"/>
        <end position="389"/>
    </location>
</feature>
<accession>A0AAE0WYD4</accession>
<feature type="compositionally biased region" description="Polar residues" evidence="1">
    <location>
        <begin position="58"/>
        <end position="70"/>
    </location>
</feature>
<evidence type="ECO:0000256" key="1">
    <source>
        <dbReference type="SAM" id="MobiDB-lite"/>
    </source>
</evidence>
<feature type="compositionally biased region" description="Basic and acidic residues" evidence="1">
    <location>
        <begin position="289"/>
        <end position="329"/>
    </location>
</feature>
<protein>
    <submittedName>
        <fullName evidence="2">Uncharacterized protein</fullName>
    </submittedName>
</protein>
<reference evidence="2" key="1">
    <citation type="journal article" date="2023" name="Mol. Phylogenet. Evol.">
        <title>Genome-scale phylogeny and comparative genomics of the fungal order Sordariales.</title>
        <authorList>
            <person name="Hensen N."/>
            <person name="Bonometti L."/>
            <person name="Westerberg I."/>
            <person name="Brannstrom I.O."/>
            <person name="Guillou S."/>
            <person name="Cros-Aarteil S."/>
            <person name="Calhoun S."/>
            <person name="Haridas S."/>
            <person name="Kuo A."/>
            <person name="Mondo S."/>
            <person name="Pangilinan J."/>
            <person name="Riley R."/>
            <person name="LaButti K."/>
            <person name="Andreopoulos B."/>
            <person name="Lipzen A."/>
            <person name="Chen C."/>
            <person name="Yan M."/>
            <person name="Daum C."/>
            <person name="Ng V."/>
            <person name="Clum A."/>
            <person name="Steindorff A."/>
            <person name="Ohm R.A."/>
            <person name="Martin F."/>
            <person name="Silar P."/>
            <person name="Natvig D.O."/>
            <person name="Lalanne C."/>
            <person name="Gautier V."/>
            <person name="Ament-Velasquez S.L."/>
            <person name="Kruys A."/>
            <person name="Hutchinson M.I."/>
            <person name="Powell A.J."/>
            <person name="Barry K."/>
            <person name="Miller A.N."/>
            <person name="Grigoriev I.V."/>
            <person name="Debuchy R."/>
            <person name="Gladieux P."/>
            <person name="Hiltunen Thoren M."/>
            <person name="Johannesson H."/>
        </authorList>
    </citation>
    <scope>NUCLEOTIDE SEQUENCE</scope>
    <source>
        <strain evidence="2">CBS 314.62</strain>
    </source>
</reference>
<sequence>MTPPSYQVPDSFRNRNWDQPVDGSWSEDDENGYYEDPEPGTAHERSSAPRRRPSRASTINSTGTIRTNPSPHRLGRHSNHHRDVGDGRATAPPAPRRRQLTTGTSSAAHDDRWQGSNVHYAGEQMAQIRNPGYYKSGPGAPPNVNPMMSPLQGMQDPFSRGPGPYQGAPYQGGPYPGPPYQTPPSSYDYSAPRGPMLPPSSSRPPTHRPTPRDPGVFEPTSSASRPKVRVRSSSTNRPRVQVRVQAARRPSPPPPPEPRIEPRVERLEQENQALRERLELTQEQCRIEMEAAAQHRQELDAQRAAEEEAAQRNAERNRRHDREHRERSSQSRTRRSGSRGAPNAPRVVRINHSDLREARPKVIVEVGKSMEPGPAPNDSRMEDQQRSDKPGTTWPRTSSGGFWGATMQCPEIWRCSAPSKCSAWHSCWLPSRPDQPWFRRRRYLRCSTSCASATLAGMAARAAYRGGRRAQHAEGPREHRRTVPRPHQDSRRAMSRHQTPGPNDRLGARDSRRCRRLCRILPPQHRRAADAAYAEEIHDEDLEASRRGPRSSGRRFPDGRTEIGSQDATERTRRQASRDHRRRQHVVETSGSIGGREIPRRRTSGIYPRPAPASVPDAPNPLKTKPLAY</sequence>
<reference evidence="2" key="2">
    <citation type="submission" date="2023-06" db="EMBL/GenBank/DDBJ databases">
        <authorList>
            <consortium name="Lawrence Berkeley National Laboratory"/>
            <person name="Haridas S."/>
            <person name="Hensen N."/>
            <person name="Bonometti L."/>
            <person name="Westerberg I."/>
            <person name="Brannstrom I.O."/>
            <person name="Guillou S."/>
            <person name="Cros-Aarteil S."/>
            <person name="Calhoun S."/>
            <person name="Kuo A."/>
            <person name="Mondo S."/>
            <person name="Pangilinan J."/>
            <person name="Riley R."/>
            <person name="Labutti K."/>
            <person name="Andreopoulos B."/>
            <person name="Lipzen A."/>
            <person name="Chen C."/>
            <person name="Yanf M."/>
            <person name="Daum C."/>
            <person name="Ng V."/>
            <person name="Clum A."/>
            <person name="Steindorff A."/>
            <person name="Ohm R."/>
            <person name="Martin F."/>
            <person name="Silar P."/>
            <person name="Natvig D."/>
            <person name="Lalanne C."/>
            <person name="Gautier V."/>
            <person name="Ament-Velasquez S.L."/>
            <person name="Kruys A."/>
            <person name="Hutchinson M.I."/>
            <person name="Powell A.J."/>
            <person name="Barry K."/>
            <person name="Miller A.N."/>
            <person name="Grigoriev I.V."/>
            <person name="Debuchy R."/>
            <person name="Gladieux P."/>
            <person name="Thoren M.H."/>
            <person name="Johannesson H."/>
        </authorList>
    </citation>
    <scope>NUCLEOTIDE SEQUENCE</scope>
    <source>
        <strain evidence="2">CBS 314.62</strain>
    </source>
</reference>
<dbReference type="Proteomes" id="UP001270362">
    <property type="component" value="Unassembled WGS sequence"/>
</dbReference>
<organism evidence="2 3">
    <name type="scientific">Podospora appendiculata</name>
    <dbReference type="NCBI Taxonomy" id="314037"/>
    <lineage>
        <taxon>Eukaryota</taxon>
        <taxon>Fungi</taxon>
        <taxon>Dikarya</taxon>
        <taxon>Ascomycota</taxon>
        <taxon>Pezizomycotina</taxon>
        <taxon>Sordariomycetes</taxon>
        <taxon>Sordariomycetidae</taxon>
        <taxon>Sordariales</taxon>
        <taxon>Podosporaceae</taxon>
        <taxon>Podospora</taxon>
    </lineage>
</organism>
<feature type="region of interest" description="Disordered" evidence="1">
    <location>
        <begin position="289"/>
        <end position="401"/>
    </location>
</feature>
<evidence type="ECO:0000313" key="3">
    <source>
        <dbReference type="Proteomes" id="UP001270362"/>
    </source>
</evidence>
<dbReference type="AlphaFoldDB" id="A0AAE0WYD4"/>
<feature type="compositionally biased region" description="Basic and acidic residues" evidence="1">
    <location>
        <begin position="351"/>
        <end position="362"/>
    </location>
</feature>
<gene>
    <name evidence="2" type="ORF">B0T22DRAFT_474712</name>
</gene>